<organism evidence="1 2">
    <name type="scientific">Vibrio agarivorans</name>
    <dbReference type="NCBI Taxonomy" id="153622"/>
    <lineage>
        <taxon>Bacteria</taxon>
        <taxon>Pseudomonadati</taxon>
        <taxon>Pseudomonadota</taxon>
        <taxon>Gammaproteobacteria</taxon>
        <taxon>Vibrionales</taxon>
        <taxon>Vibrionaceae</taxon>
        <taxon>Vibrio</taxon>
    </lineage>
</organism>
<evidence type="ECO:0000313" key="1">
    <source>
        <dbReference type="EMBL" id="MDN2483337.1"/>
    </source>
</evidence>
<comment type="caution">
    <text evidence="1">The sequence shown here is derived from an EMBL/GenBank/DDBJ whole genome shotgun (WGS) entry which is preliminary data.</text>
</comment>
<keyword evidence="2" id="KW-1185">Reference proteome</keyword>
<name>A0ABT7Y5M1_9VIBR</name>
<dbReference type="EMBL" id="JAUEOZ010000002">
    <property type="protein sequence ID" value="MDN2483337.1"/>
    <property type="molecule type" value="Genomic_DNA"/>
</dbReference>
<dbReference type="Proteomes" id="UP001169719">
    <property type="component" value="Unassembled WGS sequence"/>
</dbReference>
<sequence>MPLVKIEVTKQRIRLESDGKVYECLPSITLDSQEQNILAFGSDKAVIGGHLYWPLKMNVSSEKESQMFTKIMQYCLKNLLSMRTGWRHYICSTPKLEVNLSADLLSLKSWYQNNHESIGARSVSFVDGSESSQVNNPQTLAH</sequence>
<protein>
    <submittedName>
        <fullName evidence="1">Uncharacterized protein</fullName>
    </submittedName>
</protein>
<evidence type="ECO:0000313" key="2">
    <source>
        <dbReference type="Proteomes" id="UP001169719"/>
    </source>
</evidence>
<proteinExistence type="predicted"/>
<accession>A0ABT7Y5M1</accession>
<reference evidence="1" key="1">
    <citation type="submission" date="2024-05" db="EMBL/GenBank/DDBJ databases">
        <title>Genome Sequences of Four Agar- Degrading Marine Bacteria.</title>
        <authorList>
            <person name="Phillips E.K."/>
            <person name="Shaffer J.C."/>
            <person name="Henson M.W."/>
            <person name="Temperton B."/>
            <person name="Thrash C.J."/>
            <person name="Martin M.O."/>
        </authorList>
    </citation>
    <scope>NUCLEOTIDE SEQUENCE</scope>
    <source>
        <strain evidence="1">EKP203</strain>
    </source>
</reference>
<gene>
    <name evidence="1" type="ORF">QWJ08_18495</name>
</gene>
<dbReference type="RefSeq" id="WP_289963397.1">
    <property type="nucleotide sequence ID" value="NZ_JAUEOZ010000002.1"/>
</dbReference>